<proteinExistence type="inferred from homology"/>
<evidence type="ECO:0000256" key="2">
    <source>
        <dbReference type="ARBA" id="ARBA00022801"/>
    </source>
</evidence>
<dbReference type="Gene3D" id="3.60.20.10">
    <property type="entry name" value="Glutamine Phosphoribosylpyrophosphate, subunit 1, domain 1"/>
    <property type="match status" value="1"/>
</dbReference>
<keyword evidence="8" id="KW-1185">Reference proteome</keyword>
<keyword evidence="6" id="KW-0472">Membrane</keyword>
<reference evidence="7 8" key="1">
    <citation type="submission" date="2018-11" db="EMBL/GenBank/DDBJ databases">
        <title>Draft genome sequence of Ferruginibacter sp. BO-59.</title>
        <authorList>
            <person name="Im W.T."/>
        </authorList>
    </citation>
    <scope>NUCLEOTIDE SEQUENCE [LARGE SCALE GENOMIC DNA]</scope>
    <source>
        <strain evidence="7 8">BO-59</strain>
    </source>
</reference>
<dbReference type="RefSeq" id="WP_123121518.1">
    <property type="nucleotide sequence ID" value="NZ_RJJR01000012.1"/>
</dbReference>
<evidence type="ECO:0000256" key="6">
    <source>
        <dbReference type="SAM" id="Phobius"/>
    </source>
</evidence>
<feature type="transmembrane region" description="Helical" evidence="6">
    <location>
        <begin position="7"/>
        <end position="26"/>
    </location>
</feature>
<dbReference type="EMBL" id="RJJR01000012">
    <property type="protein sequence ID" value="RNI34961.1"/>
    <property type="molecule type" value="Genomic_DNA"/>
</dbReference>
<feature type="binding site" evidence="5">
    <location>
        <position position="355"/>
    </location>
    <ligand>
        <name>Ca(2+)</name>
        <dbReference type="ChEBI" id="CHEBI:29108"/>
    </ligand>
</feature>
<keyword evidence="6" id="KW-1133">Transmembrane helix</keyword>
<protein>
    <submittedName>
        <fullName evidence="7">Penicillin acylase family protein</fullName>
    </submittedName>
</protein>
<evidence type="ECO:0000256" key="3">
    <source>
        <dbReference type="ARBA" id="ARBA00023145"/>
    </source>
</evidence>
<keyword evidence="5" id="KW-0106">Calcium</keyword>
<dbReference type="InterPro" id="IPR043146">
    <property type="entry name" value="Penicillin_amidase_N_B-knob"/>
</dbReference>
<comment type="caution">
    <text evidence="7">The sequence shown here is derived from an EMBL/GenBank/DDBJ whole genome shotgun (WGS) entry which is preliminary data.</text>
</comment>
<dbReference type="PIRSF" id="PIRSF001227">
    <property type="entry name" value="Pen_acylase"/>
    <property type="match status" value="1"/>
</dbReference>
<dbReference type="InterPro" id="IPR014395">
    <property type="entry name" value="Pen/GL7ACA/AHL_acylase"/>
</dbReference>
<keyword evidence="5" id="KW-0479">Metal-binding</keyword>
<dbReference type="SUPFAM" id="SSF56235">
    <property type="entry name" value="N-terminal nucleophile aminohydrolases (Ntn hydrolases)"/>
    <property type="match status" value="1"/>
</dbReference>
<dbReference type="GO" id="GO:0017000">
    <property type="term" value="P:antibiotic biosynthetic process"/>
    <property type="evidence" value="ECO:0007669"/>
    <property type="project" value="InterPro"/>
</dbReference>
<evidence type="ECO:0000256" key="4">
    <source>
        <dbReference type="PIRSR" id="PIRSR001227-1"/>
    </source>
</evidence>
<dbReference type="Gene3D" id="2.30.120.10">
    <property type="match status" value="1"/>
</dbReference>
<dbReference type="InterPro" id="IPR002692">
    <property type="entry name" value="S45"/>
</dbReference>
<evidence type="ECO:0000313" key="7">
    <source>
        <dbReference type="EMBL" id="RNI34961.1"/>
    </source>
</evidence>
<evidence type="ECO:0000313" key="8">
    <source>
        <dbReference type="Proteomes" id="UP000267223"/>
    </source>
</evidence>
<keyword evidence="3" id="KW-0865">Zymogen</keyword>
<dbReference type="OrthoDB" id="9759796at2"/>
<dbReference type="Proteomes" id="UP000267223">
    <property type="component" value="Unassembled WGS sequence"/>
</dbReference>
<feature type="binding site" evidence="5">
    <location>
        <position position="352"/>
    </location>
    <ligand>
        <name>Ca(2+)</name>
        <dbReference type="ChEBI" id="CHEBI:29108"/>
    </ligand>
</feature>
<name>A0A3M9NB27_9BACT</name>
<dbReference type="GO" id="GO:0016811">
    <property type="term" value="F:hydrolase activity, acting on carbon-nitrogen (but not peptide) bonds, in linear amides"/>
    <property type="evidence" value="ECO:0007669"/>
    <property type="project" value="InterPro"/>
</dbReference>
<dbReference type="InterPro" id="IPR029055">
    <property type="entry name" value="Ntn_hydrolases_N"/>
</dbReference>
<keyword evidence="2" id="KW-0378">Hydrolase</keyword>
<dbReference type="CDD" id="cd03747">
    <property type="entry name" value="Ntn_PGA_like"/>
    <property type="match status" value="1"/>
</dbReference>
<comment type="cofactor">
    <cofactor evidence="5">
        <name>Ca(2+)</name>
        <dbReference type="ChEBI" id="CHEBI:29108"/>
    </cofactor>
    <text evidence="5">Binds 1 Ca(2+) ion per dimer.</text>
</comment>
<dbReference type="AlphaFoldDB" id="A0A3M9NB27"/>
<dbReference type="InterPro" id="IPR043147">
    <property type="entry name" value="Penicillin_amidase_A-knob"/>
</dbReference>
<organism evidence="7 8">
    <name type="scientific">Hanamia caeni</name>
    <dbReference type="NCBI Taxonomy" id="2294116"/>
    <lineage>
        <taxon>Bacteria</taxon>
        <taxon>Pseudomonadati</taxon>
        <taxon>Bacteroidota</taxon>
        <taxon>Chitinophagia</taxon>
        <taxon>Chitinophagales</taxon>
        <taxon>Chitinophagaceae</taxon>
        <taxon>Hanamia</taxon>
    </lineage>
</organism>
<evidence type="ECO:0000256" key="1">
    <source>
        <dbReference type="ARBA" id="ARBA00006586"/>
    </source>
</evidence>
<gene>
    <name evidence="7" type="ORF">EFY79_14430</name>
</gene>
<dbReference type="PANTHER" id="PTHR34218">
    <property type="entry name" value="PEPTIDASE S45 PENICILLIN AMIDASE"/>
    <property type="match status" value="1"/>
</dbReference>
<accession>A0A3M9NB27</accession>
<comment type="similarity">
    <text evidence="1">Belongs to the peptidase S45 family.</text>
</comment>
<sequence>MKIIPIILYGLITIILIVLFNTQMVLPVPLGQLLSPQKGLWQNAEPVDENYSAQLSFPQLQGKVKVYFDERLVPHVFADNENDAYFVQGYLHAKFRLWQMEFQTRAAAGRLSEIIGPKALEYDRDKRRLGMVFAAERNLKEVEKDPETLAECDNYTAGVNAYIESLTESTLPIEYKLLGYKPERWTNLKSALFLKYMALELAGEESDFERTNAKSVFSSADFNKIYPVVMDSLDPIVPKGTVFSPPAVAVTPPASADSLYFNNKDSNGIVEQKPDKDNGSNNWAVRGQKTKSGYPILCNDPHLGLNLPSIWYEMQITTPSYNVYGATFPGAPSVIIGFNDSCAFGFTNAMRDVRDYYEIKFKDNSRKEYWFDSAWVPSEFRIEVIKIKGEADYLDTVAYTNIGPVMYDKSFNGGRNTNEKNYAVRWKAHDPSNELKMFTLLDKAKNYNDYLKAIKYLHTPGQNCIFACKNGDIAIWDEGEFPAKWHRQGDFVMPGMDSSYFWQAMIPQYENPHLLNPERNFVSSANQLPADTSYPYYLGGNYPPYRGIEINKRLEGMNNITPEDMMKLQTNNYNIFGKWALPVLINNMQVSKLSPQEQKYFSILKSWDCNNDPDSKGATLFVVTWDSLATVIWNDEFVHSGLQLPWPTESALLDIINKYPDFKFFDNINTANKESLSDDVTAAFKMAAAVIRKADEEGRIEWAKYKDTHVEHLARLDAFSRLHLPIGGGTNTINAAKEQHGPSWRMIVSLTPETEAYGVYPGGESGNPGSRFYDNFIDTWAAGKYYRLWVMKPNETGDSRIQWTMSFN</sequence>
<dbReference type="InterPro" id="IPR023343">
    <property type="entry name" value="Penicillin_amidase_dom1"/>
</dbReference>
<dbReference type="PANTHER" id="PTHR34218:SF4">
    <property type="entry name" value="ACYL-HOMOSERINE LACTONE ACYLASE QUIP"/>
    <property type="match status" value="1"/>
</dbReference>
<keyword evidence="6" id="KW-0812">Transmembrane</keyword>
<dbReference type="Gene3D" id="1.10.439.10">
    <property type="entry name" value="Penicillin Amidohydrolase, domain 1"/>
    <property type="match status" value="1"/>
</dbReference>
<dbReference type="Gene3D" id="1.10.1400.10">
    <property type="match status" value="1"/>
</dbReference>
<dbReference type="Pfam" id="PF01804">
    <property type="entry name" value="Penicil_amidase"/>
    <property type="match status" value="1"/>
</dbReference>
<feature type="active site" description="Nucleophile" evidence="4">
    <location>
        <position position="280"/>
    </location>
</feature>
<evidence type="ECO:0000256" key="5">
    <source>
        <dbReference type="PIRSR" id="PIRSR001227-2"/>
    </source>
</evidence>
<dbReference type="GO" id="GO:0046872">
    <property type="term" value="F:metal ion binding"/>
    <property type="evidence" value="ECO:0007669"/>
    <property type="project" value="UniProtKB-KW"/>
</dbReference>